<dbReference type="AlphaFoldDB" id="A0AB38UFU1"/>
<feature type="chain" id="PRO_5044297119" description="Lipoprotein" evidence="3">
    <location>
        <begin position="18"/>
        <end position="179"/>
    </location>
</feature>
<sequence>MKYYAHILICTACLACACSFCGCRATYQNDSSTQEQTRLSISDSALRIRTEDACSRFNLNQEEAGKGWKVKVNFDTSKPADPETGLSPISNIEIEGNEKTVKTLLQEDDTIHVSESQETKNDLTLQQSKQSASHKDAGSSVAAGIDNGIQYGLIIGIPIILIILTLIIHARFKQKDPSK</sequence>
<dbReference type="Proteomes" id="UP001162960">
    <property type="component" value="Chromosome"/>
</dbReference>
<evidence type="ECO:0000256" key="2">
    <source>
        <dbReference type="SAM" id="Phobius"/>
    </source>
</evidence>
<accession>A0AB38UFU1</accession>
<dbReference type="EMBL" id="CP083685">
    <property type="protein sequence ID" value="UYU91626.1"/>
    <property type="molecule type" value="Genomic_DNA"/>
</dbReference>
<protein>
    <recommendedName>
        <fullName evidence="6">Lipoprotein</fullName>
    </recommendedName>
</protein>
<gene>
    <name evidence="4" type="ORF">KQP74_03030</name>
</gene>
<keyword evidence="2" id="KW-1133">Transmembrane helix</keyword>
<dbReference type="PROSITE" id="PS51257">
    <property type="entry name" value="PROKAR_LIPOPROTEIN"/>
    <property type="match status" value="1"/>
</dbReference>
<evidence type="ECO:0000313" key="4">
    <source>
        <dbReference type="EMBL" id="UYU91626.1"/>
    </source>
</evidence>
<feature type="compositionally biased region" description="Polar residues" evidence="1">
    <location>
        <begin position="122"/>
        <end position="131"/>
    </location>
</feature>
<evidence type="ECO:0000256" key="1">
    <source>
        <dbReference type="SAM" id="MobiDB-lite"/>
    </source>
</evidence>
<feature type="signal peptide" evidence="3">
    <location>
        <begin position="1"/>
        <end position="17"/>
    </location>
</feature>
<organism evidence="4 5">
    <name type="scientific">Bacteroides thetaiotaomicron</name>
    <dbReference type="NCBI Taxonomy" id="818"/>
    <lineage>
        <taxon>Bacteria</taxon>
        <taxon>Pseudomonadati</taxon>
        <taxon>Bacteroidota</taxon>
        <taxon>Bacteroidia</taxon>
        <taxon>Bacteroidales</taxon>
        <taxon>Bacteroidaceae</taxon>
        <taxon>Bacteroides</taxon>
    </lineage>
</organism>
<evidence type="ECO:0000313" key="5">
    <source>
        <dbReference type="Proteomes" id="UP001162960"/>
    </source>
</evidence>
<feature type="region of interest" description="Disordered" evidence="1">
    <location>
        <begin position="113"/>
        <end position="133"/>
    </location>
</feature>
<dbReference type="RefSeq" id="WP_264455350.1">
    <property type="nucleotide sequence ID" value="NZ_CP083685.1"/>
</dbReference>
<evidence type="ECO:0000256" key="3">
    <source>
        <dbReference type="SAM" id="SignalP"/>
    </source>
</evidence>
<keyword evidence="2" id="KW-0472">Membrane</keyword>
<evidence type="ECO:0008006" key="6">
    <source>
        <dbReference type="Google" id="ProtNLM"/>
    </source>
</evidence>
<keyword evidence="2" id="KW-0812">Transmembrane</keyword>
<reference evidence="4" key="1">
    <citation type="submission" date="2021-06" db="EMBL/GenBank/DDBJ databases">
        <title>Interrogation of the integrated mobile genetic elements in gut-associated Bacteroides with a consensus prediction approach.</title>
        <authorList>
            <person name="Campbell D.E."/>
            <person name="Leigh J.R."/>
            <person name="Kim T."/>
            <person name="England W."/>
            <person name="Whitaker R.J."/>
            <person name="Degnan P.H."/>
        </authorList>
    </citation>
    <scope>NUCLEOTIDE SEQUENCE</scope>
    <source>
        <strain evidence="4">VPI-3443</strain>
    </source>
</reference>
<feature type="transmembrane region" description="Helical" evidence="2">
    <location>
        <begin position="149"/>
        <end position="170"/>
    </location>
</feature>
<name>A0AB38UFU1_BACT4</name>
<keyword evidence="3" id="KW-0732">Signal</keyword>
<proteinExistence type="predicted"/>